<evidence type="ECO:0000256" key="4">
    <source>
        <dbReference type="SAM" id="MobiDB-lite"/>
    </source>
</evidence>
<name>A0A1E5VGP3_9POAL</name>
<evidence type="ECO:0000313" key="7">
    <source>
        <dbReference type="EMBL" id="OEL24303.1"/>
    </source>
</evidence>
<dbReference type="Pfam" id="PF12734">
    <property type="entry name" value="CYSTM"/>
    <property type="match status" value="1"/>
</dbReference>
<evidence type="ECO:0000313" key="8">
    <source>
        <dbReference type="Proteomes" id="UP000095767"/>
    </source>
</evidence>
<feature type="domain" description="Cysteine-rich transmembrane" evidence="6">
    <location>
        <begin position="173"/>
        <end position="205"/>
    </location>
</feature>
<proteinExistence type="inferred from homology"/>
<gene>
    <name evidence="7" type="ORF">BAE44_0014677</name>
</gene>
<dbReference type="Pfam" id="PF07859">
    <property type="entry name" value="Abhydrolase_3"/>
    <property type="match status" value="1"/>
</dbReference>
<keyword evidence="3" id="KW-0472">Membrane</keyword>
<evidence type="ECO:0000256" key="1">
    <source>
        <dbReference type="ARBA" id="ARBA00004370"/>
    </source>
</evidence>
<accession>A0A1E5VGP3</accession>
<dbReference type="InterPro" id="IPR050466">
    <property type="entry name" value="Carboxylest/Gibb_receptor"/>
</dbReference>
<feature type="region of interest" description="Disordered" evidence="4">
    <location>
        <begin position="160"/>
        <end position="179"/>
    </location>
</feature>
<feature type="region of interest" description="Disordered" evidence="4">
    <location>
        <begin position="128"/>
        <end position="153"/>
    </location>
</feature>
<evidence type="ECO:0000259" key="5">
    <source>
        <dbReference type="Pfam" id="PF07859"/>
    </source>
</evidence>
<dbReference type="InterPro" id="IPR013094">
    <property type="entry name" value="AB_hydrolase_3"/>
</dbReference>
<dbReference type="OrthoDB" id="408631at2759"/>
<dbReference type="PANTHER" id="PTHR23024:SF432">
    <property type="entry name" value="OS11G0239500 PROTEIN"/>
    <property type="match status" value="1"/>
</dbReference>
<dbReference type="GO" id="GO:0016020">
    <property type="term" value="C:membrane"/>
    <property type="evidence" value="ECO:0007669"/>
    <property type="project" value="UniProtKB-SubCell"/>
</dbReference>
<comment type="subcellular location">
    <subcellularLocation>
        <location evidence="1">Membrane</location>
    </subcellularLocation>
</comment>
<dbReference type="InterPro" id="IPR029058">
    <property type="entry name" value="AB_hydrolase_fold"/>
</dbReference>
<dbReference type="AlphaFoldDB" id="A0A1E5VGP3"/>
<feature type="domain" description="Alpha/beta hydrolase fold-3" evidence="5">
    <location>
        <begin position="41"/>
        <end position="126"/>
    </location>
</feature>
<dbReference type="PANTHER" id="PTHR23024">
    <property type="entry name" value="ARYLACETAMIDE DEACETYLASE"/>
    <property type="match status" value="1"/>
</dbReference>
<keyword evidence="8" id="KW-1185">Reference proteome</keyword>
<feature type="compositionally biased region" description="Pro residues" evidence="4">
    <location>
        <begin position="134"/>
        <end position="153"/>
    </location>
</feature>
<protein>
    <recommendedName>
        <fullName evidence="9">Alpha/beta hydrolase fold-3 domain-containing protein</fullName>
    </recommendedName>
</protein>
<dbReference type="GO" id="GO:0016787">
    <property type="term" value="F:hydrolase activity"/>
    <property type="evidence" value="ECO:0007669"/>
    <property type="project" value="InterPro"/>
</dbReference>
<dbReference type="PROSITE" id="PS51257">
    <property type="entry name" value="PROKAR_LIPOPROTEIN"/>
    <property type="match status" value="1"/>
</dbReference>
<evidence type="ECO:0000256" key="2">
    <source>
        <dbReference type="ARBA" id="ARBA00009444"/>
    </source>
</evidence>
<dbReference type="Proteomes" id="UP000095767">
    <property type="component" value="Unassembled WGS sequence"/>
</dbReference>
<reference evidence="7 8" key="1">
    <citation type="submission" date="2016-09" db="EMBL/GenBank/DDBJ databases">
        <title>The draft genome of Dichanthelium oligosanthes: A C3 panicoid grass species.</title>
        <authorList>
            <person name="Studer A.J."/>
            <person name="Schnable J.C."/>
            <person name="Brutnell T.P."/>
        </authorList>
    </citation>
    <scope>NUCLEOTIDE SEQUENCE [LARGE SCALE GENOMIC DNA]</scope>
    <source>
        <strain evidence="8">cv. Kellogg 1175</strain>
        <tissue evidence="7">Leaf</tissue>
    </source>
</reference>
<comment type="caution">
    <text evidence="7">The sequence shown here is derived from an EMBL/GenBank/DDBJ whole genome shotgun (WGS) entry which is preliminary data.</text>
</comment>
<dbReference type="EMBL" id="LWDX02039957">
    <property type="protein sequence ID" value="OEL24303.1"/>
    <property type="molecule type" value="Genomic_DNA"/>
</dbReference>
<comment type="similarity">
    <text evidence="2">Belongs to the CYSTM1 family.</text>
</comment>
<organism evidence="7 8">
    <name type="scientific">Dichanthelium oligosanthes</name>
    <dbReference type="NCBI Taxonomy" id="888268"/>
    <lineage>
        <taxon>Eukaryota</taxon>
        <taxon>Viridiplantae</taxon>
        <taxon>Streptophyta</taxon>
        <taxon>Embryophyta</taxon>
        <taxon>Tracheophyta</taxon>
        <taxon>Spermatophyta</taxon>
        <taxon>Magnoliopsida</taxon>
        <taxon>Liliopsida</taxon>
        <taxon>Poales</taxon>
        <taxon>Poaceae</taxon>
        <taxon>PACMAD clade</taxon>
        <taxon>Panicoideae</taxon>
        <taxon>Panicodae</taxon>
        <taxon>Paniceae</taxon>
        <taxon>Dichantheliinae</taxon>
        <taxon>Dichanthelium</taxon>
    </lineage>
</organism>
<evidence type="ECO:0000256" key="3">
    <source>
        <dbReference type="ARBA" id="ARBA00023136"/>
    </source>
</evidence>
<evidence type="ECO:0000259" key="6">
    <source>
        <dbReference type="Pfam" id="PF12734"/>
    </source>
</evidence>
<dbReference type="InterPro" id="IPR028144">
    <property type="entry name" value="CYSTM_dom"/>
</dbReference>
<dbReference type="Gene3D" id="3.40.50.1820">
    <property type="entry name" value="alpha/beta hydrolase"/>
    <property type="match status" value="1"/>
</dbReference>
<evidence type="ECO:0008006" key="9">
    <source>
        <dbReference type="Google" id="ProtNLM"/>
    </source>
</evidence>
<dbReference type="SUPFAM" id="SSF53474">
    <property type="entry name" value="alpha/beta-Hydrolases"/>
    <property type="match status" value="1"/>
</dbReference>
<sequence length="205" mass="21403">MGSSGQRHLAHLQEPLAPSSATAGLFLACFPSATGHLGLPVIFSHGGGFVYLSAMSPAYDATCRCTARYASAAVLSVDYRRAPEHRFPAPYDDGLAALRFLDDPKNHPVPTRPRWRWALSGAGGGGGGTVGRGYPPPGTAYPPPGQQAYGAPPPQAYVAPPPAYPPTQDAGAYGQQQQTTSRGGDGFWKGCCAAICCCCVLDMCF</sequence>
<dbReference type="STRING" id="888268.A0A1E5VGP3"/>